<comment type="subcellular location">
    <subcellularLocation>
        <location evidence="1">Membrane</location>
        <topology evidence="1">Multi-pass membrane protein</topology>
    </subcellularLocation>
</comment>
<organism evidence="7 8">
    <name type="scientific">Quillaja saponaria</name>
    <name type="common">Soap bark tree</name>
    <dbReference type="NCBI Taxonomy" id="32244"/>
    <lineage>
        <taxon>Eukaryota</taxon>
        <taxon>Viridiplantae</taxon>
        <taxon>Streptophyta</taxon>
        <taxon>Embryophyta</taxon>
        <taxon>Tracheophyta</taxon>
        <taxon>Spermatophyta</taxon>
        <taxon>Magnoliopsida</taxon>
        <taxon>eudicotyledons</taxon>
        <taxon>Gunneridae</taxon>
        <taxon>Pentapetalae</taxon>
        <taxon>rosids</taxon>
        <taxon>fabids</taxon>
        <taxon>Fabales</taxon>
        <taxon>Quillajaceae</taxon>
        <taxon>Quillaja</taxon>
    </lineage>
</organism>
<keyword evidence="8" id="KW-1185">Reference proteome</keyword>
<dbReference type="GO" id="GO:0016020">
    <property type="term" value="C:membrane"/>
    <property type="evidence" value="ECO:0007669"/>
    <property type="project" value="UniProtKB-SubCell"/>
</dbReference>
<protein>
    <submittedName>
        <fullName evidence="7">Protein NRT1/ PTR FAMILY 5.6</fullName>
    </submittedName>
</protein>
<evidence type="ECO:0000313" key="7">
    <source>
        <dbReference type="EMBL" id="KAJ7964587.1"/>
    </source>
</evidence>
<dbReference type="Proteomes" id="UP001163823">
    <property type="component" value="Chromosome 6"/>
</dbReference>
<keyword evidence="5 6" id="KW-0472">Membrane</keyword>
<evidence type="ECO:0000256" key="3">
    <source>
        <dbReference type="ARBA" id="ARBA00022692"/>
    </source>
</evidence>
<feature type="transmembrane region" description="Helical" evidence="6">
    <location>
        <begin position="222"/>
        <end position="242"/>
    </location>
</feature>
<reference evidence="7" key="1">
    <citation type="journal article" date="2023" name="Science">
        <title>Elucidation of the pathway for biosynthesis of saponin adjuvants from the soapbark tree.</title>
        <authorList>
            <person name="Reed J."/>
            <person name="Orme A."/>
            <person name="El-Demerdash A."/>
            <person name="Owen C."/>
            <person name="Martin L.B.B."/>
            <person name="Misra R.C."/>
            <person name="Kikuchi S."/>
            <person name="Rejzek M."/>
            <person name="Martin A.C."/>
            <person name="Harkess A."/>
            <person name="Leebens-Mack J."/>
            <person name="Louveau T."/>
            <person name="Stephenson M.J."/>
            <person name="Osbourn A."/>
        </authorList>
    </citation>
    <scope>NUCLEOTIDE SEQUENCE</scope>
    <source>
        <strain evidence="7">S10</strain>
    </source>
</reference>
<dbReference type="GO" id="GO:0022857">
    <property type="term" value="F:transmembrane transporter activity"/>
    <property type="evidence" value="ECO:0007669"/>
    <property type="project" value="InterPro"/>
</dbReference>
<dbReference type="KEGG" id="qsa:O6P43_014379"/>
<feature type="transmembrane region" description="Helical" evidence="6">
    <location>
        <begin position="418"/>
        <end position="438"/>
    </location>
</feature>
<evidence type="ECO:0000256" key="6">
    <source>
        <dbReference type="SAM" id="Phobius"/>
    </source>
</evidence>
<feature type="transmembrane region" description="Helical" evidence="6">
    <location>
        <begin position="152"/>
        <end position="172"/>
    </location>
</feature>
<comment type="caution">
    <text evidence="7">The sequence shown here is derived from an EMBL/GenBank/DDBJ whole genome shotgun (WGS) entry which is preliminary data.</text>
</comment>
<evidence type="ECO:0000256" key="2">
    <source>
        <dbReference type="ARBA" id="ARBA00005982"/>
    </source>
</evidence>
<dbReference type="Gene3D" id="1.20.1250.20">
    <property type="entry name" value="MFS general substrate transporter like domains"/>
    <property type="match status" value="1"/>
</dbReference>
<feature type="transmembrane region" description="Helical" evidence="6">
    <location>
        <begin position="109"/>
        <end position="132"/>
    </location>
</feature>
<proteinExistence type="inferred from homology"/>
<evidence type="ECO:0000256" key="4">
    <source>
        <dbReference type="ARBA" id="ARBA00022989"/>
    </source>
</evidence>
<dbReference type="Pfam" id="PF00854">
    <property type="entry name" value="PTR2"/>
    <property type="match status" value="1"/>
</dbReference>
<evidence type="ECO:0000256" key="5">
    <source>
        <dbReference type="ARBA" id="ARBA00023136"/>
    </source>
</evidence>
<comment type="similarity">
    <text evidence="2">Belongs to the major facilitator superfamily. Proton-dependent oligopeptide transporter (POT/PTR) (TC 2.A.17) family.</text>
</comment>
<feature type="transmembrane region" description="Helical" evidence="6">
    <location>
        <begin position="193"/>
        <end position="216"/>
    </location>
</feature>
<gene>
    <name evidence="7" type="ORF">O6P43_014379</name>
</gene>
<evidence type="ECO:0000313" key="8">
    <source>
        <dbReference type="Proteomes" id="UP001163823"/>
    </source>
</evidence>
<sequence length="583" mass="65205">MENDKRKQGVRGEESKEEKWVDGGSVDYKGQVPLHSSTGVWKASLFIITLEFSERLSFNGIGSNLILYLTQVIHLDLRTAAKNVNYWSGTTTMMPLIGAFIADAYTGRFLTVMFSSLIYLLGLSLLTMSQLIPSLKPCNVGTCHRPRKLHEVVFFLALYCISVGTGGIKPCLESFGADQFDDTHMEERKKKMSFFNLWMFTLSCGILLGTTVIVYVEDYVSWGIASLILAIAMTVTIITFYIGKPFYRYRIPEGSPITPMLQVIIAATRKRHLACPSDHTLLHEVPKSEKSQGRLLSHTSRLRFLDKAAIMEEESMELKDNPWRLSTVTKVEETKLFLNVFPIWFCSLTFGVFATQATTFFIKQAASMNLKIIKNFKIPPASISTVDAIAIIISLAIYDRVLVPILRKATTNERGISILQRIGIGMLLSVIAMSNAALVEKKRLGLAGIGTLSVLWLVPQFIILGIGEAFTLVGLQEYFYDQVPDSMRSLGIALYLGVLGIGSFLGSLLITIVDHVTDKNGRSWIGKDLNSSCLDKFYWLLAALNALNFFIYVFIARRYTYKTVQRRVIEIDGYKGDGVELTA</sequence>
<name>A0AAD7PR92_QUISA</name>
<dbReference type="PANTHER" id="PTHR11654">
    <property type="entry name" value="OLIGOPEPTIDE TRANSPORTER-RELATED"/>
    <property type="match status" value="1"/>
</dbReference>
<feature type="transmembrane region" description="Helical" evidence="6">
    <location>
        <begin position="336"/>
        <end position="358"/>
    </location>
</feature>
<dbReference type="AlphaFoldDB" id="A0AAD7PR92"/>
<feature type="transmembrane region" description="Helical" evidence="6">
    <location>
        <begin position="537"/>
        <end position="556"/>
    </location>
</feature>
<feature type="transmembrane region" description="Helical" evidence="6">
    <location>
        <begin position="378"/>
        <end position="398"/>
    </location>
</feature>
<dbReference type="InterPro" id="IPR000109">
    <property type="entry name" value="POT_fam"/>
</dbReference>
<dbReference type="EMBL" id="JARAOO010000006">
    <property type="protein sequence ID" value="KAJ7964587.1"/>
    <property type="molecule type" value="Genomic_DNA"/>
</dbReference>
<accession>A0AAD7PR92</accession>
<dbReference type="InterPro" id="IPR036259">
    <property type="entry name" value="MFS_trans_sf"/>
</dbReference>
<evidence type="ECO:0000256" key="1">
    <source>
        <dbReference type="ARBA" id="ARBA00004141"/>
    </source>
</evidence>
<feature type="transmembrane region" description="Helical" evidence="6">
    <location>
        <begin position="492"/>
        <end position="513"/>
    </location>
</feature>
<keyword evidence="3 6" id="KW-0812">Transmembrane</keyword>
<dbReference type="SUPFAM" id="SSF103473">
    <property type="entry name" value="MFS general substrate transporter"/>
    <property type="match status" value="1"/>
</dbReference>
<feature type="transmembrane region" description="Helical" evidence="6">
    <location>
        <begin position="458"/>
        <end position="480"/>
    </location>
</feature>
<keyword evidence="4 6" id="KW-1133">Transmembrane helix</keyword>